<proteinExistence type="predicted"/>
<dbReference type="EMBL" id="JBFAKC010000035">
    <property type="protein sequence ID" value="MEV0713001.1"/>
    <property type="molecule type" value="Genomic_DNA"/>
</dbReference>
<name>A0ABV3G5T0_9NOCA</name>
<keyword evidence="2" id="KW-1185">Reference proteome</keyword>
<gene>
    <name evidence="1" type="ORF">AB0I48_36145</name>
</gene>
<evidence type="ECO:0000313" key="1">
    <source>
        <dbReference type="EMBL" id="MEV0713001.1"/>
    </source>
</evidence>
<evidence type="ECO:0000313" key="2">
    <source>
        <dbReference type="Proteomes" id="UP001551695"/>
    </source>
</evidence>
<dbReference type="RefSeq" id="WP_357790484.1">
    <property type="nucleotide sequence ID" value="NZ_JBFAKC010000035.1"/>
</dbReference>
<sequence>MHTPEIEQATAFTAVIGTTPVVIVLPRMRAALIAESGALVTADAWIAALTEHGAQPMRDTDFVGDPAPGWTVTIGRGLTAVRITGPAGLGEIYDGGLEADTAWRERVAGLHHIGAGLVVISGTADSTTPDAALEMMETERAVWIRAATELG</sequence>
<reference evidence="1 2" key="1">
    <citation type="submission" date="2024-06" db="EMBL/GenBank/DDBJ databases">
        <title>The Natural Products Discovery Center: Release of the First 8490 Sequenced Strains for Exploring Actinobacteria Biosynthetic Diversity.</title>
        <authorList>
            <person name="Kalkreuter E."/>
            <person name="Kautsar S.A."/>
            <person name="Yang D."/>
            <person name="Bader C.D."/>
            <person name="Teijaro C.N."/>
            <person name="Fluegel L."/>
            <person name="Davis C.M."/>
            <person name="Simpson J.R."/>
            <person name="Lauterbach L."/>
            <person name="Steele A.D."/>
            <person name="Gui C."/>
            <person name="Meng S."/>
            <person name="Li G."/>
            <person name="Viehrig K."/>
            <person name="Ye F."/>
            <person name="Su P."/>
            <person name="Kiefer A.F."/>
            <person name="Nichols A."/>
            <person name="Cepeda A.J."/>
            <person name="Yan W."/>
            <person name="Fan B."/>
            <person name="Jiang Y."/>
            <person name="Adhikari A."/>
            <person name="Zheng C.-J."/>
            <person name="Schuster L."/>
            <person name="Cowan T.M."/>
            <person name="Smanski M.J."/>
            <person name="Chevrette M.G."/>
            <person name="De Carvalho L.P.S."/>
            <person name="Shen B."/>
        </authorList>
    </citation>
    <scope>NUCLEOTIDE SEQUENCE [LARGE SCALE GENOMIC DNA]</scope>
    <source>
        <strain evidence="1 2">NPDC050403</strain>
    </source>
</reference>
<dbReference type="Proteomes" id="UP001551695">
    <property type="component" value="Unassembled WGS sequence"/>
</dbReference>
<protein>
    <submittedName>
        <fullName evidence="1">Uncharacterized protein</fullName>
    </submittedName>
</protein>
<organism evidence="1 2">
    <name type="scientific">Nocardia aurea</name>
    <dbReference type="NCBI Taxonomy" id="2144174"/>
    <lineage>
        <taxon>Bacteria</taxon>
        <taxon>Bacillati</taxon>
        <taxon>Actinomycetota</taxon>
        <taxon>Actinomycetes</taxon>
        <taxon>Mycobacteriales</taxon>
        <taxon>Nocardiaceae</taxon>
        <taxon>Nocardia</taxon>
    </lineage>
</organism>
<comment type="caution">
    <text evidence="1">The sequence shown here is derived from an EMBL/GenBank/DDBJ whole genome shotgun (WGS) entry which is preliminary data.</text>
</comment>
<accession>A0ABV3G5T0</accession>